<dbReference type="GO" id="GO:0004309">
    <property type="term" value="F:exopolyphosphatase activity"/>
    <property type="evidence" value="ECO:0007669"/>
    <property type="project" value="TreeGrafter"/>
</dbReference>
<dbReference type="EMBL" id="CAMXCT010000001">
    <property type="protein sequence ID" value="CAI3971975.1"/>
    <property type="molecule type" value="Genomic_DNA"/>
</dbReference>
<dbReference type="HAMAP" id="MF_00060">
    <property type="entry name" value="SurE"/>
    <property type="match status" value="1"/>
</dbReference>
<proteinExistence type="inferred from homology"/>
<dbReference type="Proteomes" id="UP001152797">
    <property type="component" value="Unassembled WGS sequence"/>
</dbReference>
<dbReference type="AlphaFoldDB" id="A0A9P1FEQ4"/>
<keyword evidence="4" id="KW-0547">Nucleotide-binding</keyword>
<sequence length="448" mass="49803">MERELRRLGEVTVVAPATEQSGVGHSITFLTPLIVQEVYDGPRHRGWAVEGSPADCVKIGIFEFCQERPDLIISGINNGLNAGINVLYSGTVAAAIEGAFFGITSMAVSLEYDEHGPFDAAARLAREIIEQVLEFKKPEPQLYNLNIPIAALEGNSQLRVVPMGVARYGEHFEKRTDPRGRSYYWATNDPPPPAGGEASDLSALAAGDMSLTPLSFDMTTRDVLTEMQEHAAKELHQVFRENQISDGLVIDVGCGSGIWAEALIAHGYQALGIDQSASMIDIARQRVPEAEFRTESFLTSELPPCKAITALGEVLNYQFDERNSRDALIGFFNKAYQALEPGGLFVFDLAGPGRNKTTPQLFRDSEDWTCLVQHTLNESNDFLSRSIITYRKVGDLYRRDEETHEMQLYPPDEIVRELQQIGFEVQTVDRYGEFVFPDALIGYVCRKK</sequence>
<keyword evidence="5" id="KW-0378">Hydrolase</keyword>
<accession>A0A9P1FEQ4</accession>
<reference evidence="7" key="1">
    <citation type="submission" date="2022-10" db="EMBL/GenBank/DDBJ databases">
        <authorList>
            <person name="Chen Y."/>
            <person name="Dougan E. K."/>
            <person name="Chan C."/>
            <person name="Rhodes N."/>
            <person name="Thang M."/>
        </authorList>
    </citation>
    <scope>NUCLEOTIDE SEQUENCE</scope>
</reference>
<keyword evidence="9" id="KW-1185">Reference proteome</keyword>
<dbReference type="Pfam" id="PF13489">
    <property type="entry name" value="Methyltransf_23"/>
    <property type="match status" value="1"/>
</dbReference>
<evidence type="ECO:0000256" key="3">
    <source>
        <dbReference type="ARBA" id="ARBA00022723"/>
    </source>
</evidence>
<comment type="caution">
    <text evidence="7">The sequence shown here is derived from an EMBL/GenBank/DDBJ whole genome shotgun (WGS) entry which is preliminary data.</text>
</comment>
<name>A0A9P1FEQ4_9DINO</name>
<gene>
    <name evidence="7" type="ORF">C1SCF055_LOCUS565</name>
</gene>
<evidence type="ECO:0000313" key="9">
    <source>
        <dbReference type="Proteomes" id="UP001152797"/>
    </source>
</evidence>
<evidence type="ECO:0000313" key="8">
    <source>
        <dbReference type="EMBL" id="CAL4759287.1"/>
    </source>
</evidence>
<dbReference type="SUPFAM" id="SSF64167">
    <property type="entry name" value="SurE-like"/>
    <property type="match status" value="1"/>
</dbReference>
<evidence type="ECO:0000256" key="2">
    <source>
        <dbReference type="ARBA" id="ARBA00022490"/>
    </source>
</evidence>
<evidence type="ECO:0000256" key="4">
    <source>
        <dbReference type="ARBA" id="ARBA00022741"/>
    </source>
</evidence>
<dbReference type="GO" id="GO:0008254">
    <property type="term" value="F:3'-nucleotidase activity"/>
    <property type="evidence" value="ECO:0007669"/>
    <property type="project" value="TreeGrafter"/>
</dbReference>
<organism evidence="7">
    <name type="scientific">Cladocopium goreaui</name>
    <dbReference type="NCBI Taxonomy" id="2562237"/>
    <lineage>
        <taxon>Eukaryota</taxon>
        <taxon>Sar</taxon>
        <taxon>Alveolata</taxon>
        <taxon>Dinophyceae</taxon>
        <taxon>Suessiales</taxon>
        <taxon>Symbiodiniaceae</taxon>
        <taxon>Cladocopium</taxon>
    </lineage>
</organism>
<evidence type="ECO:0000259" key="6">
    <source>
        <dbReference type="Pfam" id="PF01975"/>
    </source>
</evidence>
<dbReference type="PANTHER" id="PTHR30457:SF12">
    <property type="entry name" value="5'_3'-NUCLEOTIDASE SURE"/>
    <property type="match status" value="1"/>
</dbReference>
<reference evidence="8 9" key="2">
    <citation type="submission" date="2024-05" db="EMBL/GenBank/DDBJ databases">
        <authorList>
            <person name="Chen Y."/>
            <person name="Shah S."/>
            <person name="Dougan E. K."/>
            <person name="Thang M."/>
            <person name="Chan C."/>
        </authorList>
    </citation>
    <scope>NUCLEOTIDE SEQUENCE [LARGE SCALE GENOMIC DNA]</scope>
</reference>
<dbReference type="Gene3D" id="3.40.50.150">
    <property type="entry name" value="Vaccinia Virus protein VP39"/>
    <property type="match status" value="1"/>
</dbReference>
<dbReference type="InterPro" id="IPR002828">
    <property type="entry name" value="SurE-like_Pase/nucleotidase"/>
</dbReference>
<dbReference type="Gene3D" id="3.40.1210.10">
    <property type="entry name" value="Survival protein SurE-like phosphatase/nucleotidase"/>
    <property type="match status" value="1"/>
</dbReference>
<dbReference type="OrthoDB" id="446893at2759"/>
<dbReference type="SUPFAM" id="SSF53335">
    <property type="entry name" value="S-adenosyl-L-methionine-dependent methyltransferases"/>
    <property type="match status" value="1"/>
</dbReference>
<evidence type="ECO:0000313" key="7">
    <source>
        <dbReference type="EMBL" id="CAI3971975.1"/>
    </source>
</evidence>
<dbReference type="InterPro" id="IPR036523">
    <property type="entry name" value="SurE-like_sf"/>
</dbReference>
<feature type="domain" description="Survival protein SurE-like phosphatase/nucleotidase" evidence="6">
    <location>
        <begin position="3"/>
        <end position="168"/>
    </location>
</feature>
<dbReference type="PANTHER" id="PTHR30457">
    <property type="entry name" value="5'-NUCLEOTIDASE SURE"/>
    <property type="match status" value="1"/>
</dbReference>
<dbReference type="GO" id="GO:0008253">
    <property type="term" value="F:5'-nucleotidase activity"/>
    <property type="evidence" value="ECO:0007669"/>
    <property type="project" value="TreeGrafter"/>
</dbReference>
<dbReference type="EMBL" id="CAMXCT030000001">
    <property type="protein sequence ID" value="CAL4759287.1"/>
    <property type="molecule type" value="Genomic_DNA"/>
</dbReference>
<evidence type="ECO:0000256" key="5">
    <source>
        <dbReference type="ARBA" id="ARBA00022801"/>
    </source>
</evidence>
<dbReference type="GO" id="GO:0046872">
    <property type="term" value="F:metal ion binding"/>
    <property type="evidence" value="ECO:0007669"/>
    <property type="project" value="UniProtKB-KW"/>
</dbReference>
<comment type="similarity">
    <text evidence="1">Belongs to the SurE nucleotidase family.</text>
</comment>
<dbReference type="InterPro" id="IPR029063">
    <property type="entry name" value="SAM-dependent_MTases_sf"/>
</dbReference>
<dbReference type="Pfam" id="PF01975">
    <property type="entry name" value="SurE"/>
    <property type="match status" value="1"/>
</dbReference>
<keyword evidence="2" id="KW-0963">Cytoplasm</keyword>
<evidence type="ECO:0000256" key="1">
    <source>
        <dbReference type="ARBA" id="ARBA00011062"/>
    </source>
</evidence>
<dbReference type="NCBIfam" id="TIGR00087">
    <property type="entry name" value="surE"/>
    <property type="match status" value="1"/>
</dbReference>
<keyword evidence="3" id="KW-0479">Metal-binding</keyword>
<dbReference type="EMBL" id="CAMXCT020000001">
    <property type="protein sequence ID" value="CAL1125350.1"/>
    <property type="molecule type" value="Genomic_DNA"/>
</dbReference>
<dbReference type="CDD" id="cd02440">
    <property type="entry name" value="AdoMet_MTases"/>
    <property type="match status" value="1"/>
</dbReference>
<dbReference type="GO" id="GO:0000166">
    <property type="term" value="F:nucleotide binding"/>
    <property type="evidence" value="ECO:0007669"/>
    <property type="project" value="UniProtKB-KW"/>
</dbReference>
<protein>
    <submittedName>
        <fullName evidence="8">5'-nucleotidase SurE (Nucleoside 5'-monophosphat e phosphohydrolase)</fullName>
    </submittedName>
</protein>
<dbReference type="InterPro" id="IPR030048">
    <property type="entry name" value="SurE"/>
</dbReference>